<dbReference type="EMBL" id="CACRXK020003060">
    <property type="protein sequence ID" value="CAB3997260.1"/>
    <property type="molecule type" value="Genomic_DNA"/>
</dbReference>
<dbReference type="Proteomes" id="UP001152795">
    <property type="component" value="Unassembled WGS sequence"/>
</dbReference>
<dbReference type="OrthoDB" id="5989968at2759"/>
<sequence>MPAKDALRLEQLHNRVDAIHHNLNTADKMRLCRKILVNQFLMKKSPEWRNMCSSVIGESESTLANIFFVSADVSEKVFELMLEMITNYRQMRLKGQRATKKVLKDIKCQADFPYGKLKCMRGDITEIELINILSEVNSKEKSLAEMESDLVRLKEMRALQSFFAKYSNCSSWQEARERYPEFTNEESIQGFRGDVVRGKSTERFKSYIQRAISFKATDGTFKEGVTIVNIDCLTELCPSLLDEKVPQFKGCEIVFLDLPKTWSSENLSHFVRMVRGMNSRKNVDEATFVIFPVNCSAAKTIEQISLIIDTMNRLDKAFHLAYYHNSGNTTTGYCVFDQLSLHALGLTLLYLYV</sequence>
<proteinExistence type="predicted"/>
<keyword evidence="2" id="KW-1185">Reference proteome</keyword>
<gene>
    <name evidence="1" type="ORF">PACLA_8A016636</name>
</gene>
<dbReference type="AlphaFoldDB" id="A0A7D9DYM2"/>
<evidence type="ECO:0000313" key="1">
    <source>
        <dbReference type="EMBL" id="CAB3997260.1"/>
    </source>
</evidence>
<evidence type="ECO:0000313" key="2">
    <source>
        <dbReference type="Proteomes" id="UP001152795"/>
    </source>
</evidence>
<organism evidence="1 2">
    <name type="scientific">Paramuricea clavata</name>
    <name type="common">Red gorgonian</name>
    <name type="synonym">Violescent sea-whip</name>
    <dbReference type="NCBI Taxonomy" id="317549"/>
    <lineage>
        <taxon>Eukaryota</taxon>
        <taxon>Metazoa</taxon>
        <taxon>Cnidaria</taxon>
        <taxon>Anthozoa</taxon>
        <taxon>Octocorallia</taxon>
        <taxon>Malacalcyonacea</taxon>
        <taxon>Plexauridae</taxon>
        <taxon>Paramuricea</taxon>
    </lineage>
</organism>
<reference evidence="1" key="1">
    <citation type="submission" date="2020-04" db="EMBL/GenBank/DDBJ databases">
        <authorList>
            <person name="Alioto T."/>
            <person name="Alioto T."/>
            <person name="Gomez Garrido J."/>
        </authorList>
    </citation>
    <scope>NUCLEOTIDE SEQUENCE</scope>
    <source>
        <strain evidence="1">A484AB</strain>
    </source>
</reference>
<accession>A0A7D9DYM2</accession>
<protein>
    <submittedName>
        <fullName evidence="1">Uncharacterized protein</fullName>
    </submittedName>
</protein>
<name>A0A7D9DYM2_PARCT</name>
<comment type="caution">
    <text evidence="1">The sequence shown here is derived from an EMBL/GenBank/DDBJ whole genome shotgun (WGS) entry which is preliminary data.</text>
</comment>